<evidence type="ECO:0000256" key="2">
    <source>
        <dbReference type="ARBA" id="ARBA00022630"/>
    </source>
</evidence>
<dbReference type="SUPFAM" id="SSF51905">
    <property type="entry name" value="FAD/NAD(P)-binding domain"/>
    <property type="match status" value="1"/>
</dbReference>
<reference evidence="7 8" key="1">
    <citation type="journal article" date="2018" name="Front. Microbiol.">
        <title>Genome-Wide Analysis of Corynespora cassiicola Leaf Fall Disease Putative Effectors.</title>
        <authorList>
            <person name="Lopez D."/>
            <person name="Ribeiro S."/>
            <person name="Label P."/>
            <person name="Fumanal B."/>
            <person name="Venisse J.S."/>
            <person name="Kohler A."/>
            <person name="de Oliveira R.R."/>
            <person name="Labutti K."/>
            <person name="Lipzen A."/>
            <person name="Lail K."/>
            <person name="Bauer D."/>
            <person name="Ohm R.A."/>
            <person name="Barry K.W."/>
            <person name="Spatafora J."/>
            <person name="Grigoriev I.V."/>
            <person name="Martin F.M."/>
            <person name="Pujade-Renaud V."/>
        </authorList>
    </citation>
    <scope>NUCLEOTIDE SEQUENCE [LARGE SCALE GENOMIC DNA]</scope>
    <source>
        <strain evidence="7 8">Philippines</strain>
    </source>
</reference>
<proteinExistence type="inferred from homology"/>
<dbReference type="InterPro" id="IPR050493">
    <property type="entry name" value="FAD-dep_Monooxygenase_BioMet"/>
</dbReference>
<comment type="similarity">
    <text evidence="1">Belongs to the paxM FAD-dependent monooxygenase family.</text>
</comment>
<name>A0A2T2P2I3_CORCC</name>
<keyword evidence="3" id="KW-0274">FAD</keyword>
<dbReference type="Gene3D" id="3.50.50.60">
    <property type="entry name" value="FAD/NAD(P)-binding domain"/>
    <property type="match status" value="1"/>
</dbReference>
<dbReference type="PRINTS" id="PR00420">
    <property type="entry name" value="RNGMNOXGNASE"/>
</dbReference>
<organism evidence="7 8">
    <name type="scientific">Corynespora cassiicola Philippines</name>
    <dbReference type="NCBI Taxonomy" id="1448308"/>
    <lineage>
        <taxon>Eukaryota</taxon>
        <taxon>Fungi</taxon>
        <taxon>Dikarya</taxon>
        <taxon>Ascomycota</taxon>
        <taxon>Pezizomycotina</taxon>
        <taxon>Dothideomycetes</taxon>
        <taxon>Pleosporomycetidae</taxon>
        <taxon>Pleosporales</taxon>
        <taxon>Corynesporascaceae</taxon>
        <taxon>Corynespora</taxon>
    </lineage>
</organism>
<dbReference type="OrthoDB" id="16820at2759"/>
<dbReference type="AlphaFoldDB" id="A0A2T2P2I3"/>
<dbReference type="InterPro" id="IPR036188">
    <property type="entry name" value="FAD/NAD-bd_sf"/>
</dbReference>
<dbReference type="PANTHER" id="PTHR13789:SF238">
    <property type="entry name" value="PUTATIVE (AFU_ORTHOLOGUE AFUA_2G01680)-RELATED"/>
    <property type="match status" value="1"/>
</dbReference>
<evidence type="ECO:0000256" key="1">
    <source>
        <dbReference type="ARBA" id="ARBA00007992"/>
    </source>
</evidence>
<keyword evidence="8" id="KW-1185">Reference proteome</keyword>
<gene>
    <name evidence="7" type="ORF">BS50DRAFT_672796</name>
</gene>
<dbReference type="STRING" id="1448308.A0A2T2P2I3"/>
<dbReference type="InterPro" id="IPR002938">
    <property type="entry name" value="FAD-bd"/>
</dbReference>
<sequence>MPLNIVVVGAGLGGLAAAISIKLEQPGHHVQVIESAGQLTEVGAGLQVTPNATRLLSRWGIANDLAKLASSPEVFTIHRYSDGRIIGERKNYGAEMLEKYKSPFWDMHRADLQISMYDRALALGVDFRLGALVTATDLKAPSVTLKNGERIECDLIVAADGLWSTCRKDFLETPSRPLPTGDLAYRVIIPVQDIQDYELRSFFETPRVALWVGPDCHAICYPLKANSLLNIVLLVPDTLPEGVSRASGNLDEMRSIFKDWDPRLQTLLSMVSGVDKWKLMHLEELERWHNDDATIVFLGDACHPMLPYLAQGAGSSLEDGATLGILLSKVDFREDLPNVLRLYEELRKPRSTALQKGSMKQRQVNHLPNGNEQEERDRLMLAQLDEPQPGYPFYWYVWPRLTDFELILDRLNPAQQSFVYNYDVYHEVYLASRIC</sequence>
<evidence type="ECO:0000313" key="7">
    <source>
        <dbReference type="EMBL" id="PSN71900.1"/>
    </source>
</evidence>
<dbReference type="Proteomes" id="UP000240883">
    <property type="component" value="Unassembled WGS sequence"/>
</dbReference>
<evidence type="ECO:0000313" key="8">
    <source>
        <dbReference type="Proteomes" id="UP000240883"/>
    </source>
</evidence>
<evidence type="ECO:0000256" key="5">
    <source>
        <dbReference type="ARBA" id="ARBA00023033"/>
    </source>
</evidence>
<accession>A0A2T2P2I3</accession>
<evidence type="ECO:0000256" key="3">
    <source>
        <dbReference type="ARBA" id="ARBA00022827"/>
    </source>
</evidence>
<keyword evidence="5" id="KW-0503">Monooxygenase</keyword>
<protein>
    <submittedName>
        <fullName evidence="7">FAD/NAD(P)-binding domain-containing protein</fullName>
    </submittedName>
</protein>
<dbReference type="SUPFAM" id="SSF54373">
    <property type="entry name" value="FAD-linked reductases, C-terminal domain"/>
    <property type="match status" value="1"/>
</dbReference>
<evidence type="ECO:0000259" key="6">
    <source>
        <dbReference type="Pfam" id="PF01494"/>
    </source>
</evidence>
<dbReference type="FunFam" id="3.50.50.60:FF:000115">
    <property type="entry name" value="Salicylate hydroxylase, putative"/>
    <property type="match status" value="1"/>
</dbReference>
<evidence type="ECO:0000256" key="4">
    <source>
        <dbReference type="ARBA" id="ARBA00023002"/>
    </source>
</evidence>
<dbReference type="GO" id="GO:0004497">
    <property type="term" value="F:monooxygenase activity"/>
    <property type="evidence" value="ECO:0007669"/>
    <property type="project" value="UniProtKB-KW"/>
</dbReference>
<dbReference type="PANTHER" id="PTHR13789">
    <property type="entry name" value="MONOOXYGENASE"/>
    <property type="match status" value="1"/>
</dbReference>
<dbReference type="Pfam" id="PF01494">
    <property type="entry name" value="FAD_binding_3"/>
    <property type="match status" value="1"/>
</dbReference>
<dbReference type="EMBL" id="KZ678130">
    <property type="protein sequence ID" value="PSN71900.1"/>
    <property type="molecule type" value="Genomic_DNA"/>
</dbReference>
<feature type="domain" description="FAD-binding" evidence="6">
    <location>
        <begin position="5"/>
        <end position="355"/>
    </location>
</feature>
<dbReference type="GO" id="GO:0071949">
    <property type="term" value="F:FAD binding"/>
    <property type="evidence" value="ECO:0007669"/>
    <property type="project" value="InterPro"/>
</dbReference>
<keyword evidence="4" id="KW-0560">Oxidoreductase</keyword>
<keyword evidence="2" id="KW-0285">Flavoprotein</keyword>